<feature type="repeat" description="TPR" evidence="3">
    <location>
        <begin position="212"/>
        <end position="245"/>
    </location>
</feature>
<protein>
    <submittedName>
        <fullName evidence="4">Uncharacterized protein</fullName>
    </submittedName>
</protein>
<feature type="repeat" description="TPR" evidence="3">
    <location>
        <begin position="178"/>
        <end position="211"/>
    </location>
</feature>
<reference evidence="4" key="1">
    <citation type="submission" date="2015-10" db="EMBL/GenBank/DDBJ databases">
        <title>Description of Candidatus Tenderia electrophaga gen. nov, sp. nov., an Uncultivated Electroautotroph from a Biocathode Enrichment.</title>
        <authorList>
            <person name="Eddie B.J."/>
            <person name="Malanoski A.P."/>
            <person name="Wang Z."/>
            <person name="Hall R.J."/>
            <person name="Oh S.D."/>
            <person name="Heiner C."/>
            <person name="Lin B."/>
            <person name="Strycharz-Glaven S.M."/>
        </authorList>
    </citation>
    <scope>NUCLEOTIDE SEQUENCE [LARGE SCALE GENOMIC DNA]</scope>
    <source>
        <strain evidence="4">NRL1</strain>
    </source>
</reference>
<dbReference type="AlphaFoldDB" id="A0A0S2TFT5"/>
<dbReference type="PROSITE" id="PS50293">
    <property type="entry name" value="TPR_REGION"/>
    <property type="match status" value="2"/>
</dbReference>
<dbReference type="PANTHER" id="PTHR44809">
    <property type="match status" value="1"/>
</dbReference>
<keyword evidence="1" id="KW-0677">Repeat</keyword>
<evidence type="ECO:0000313" key="4">
    <source>
        <dbReference type="EMBL" id="ALP54032.1"/>
    </source>
</evidence>
<dbReference type="PANTHER" id="PTHR44809:SF1">
    <property type="entry name" value="PROTEIN O-MANNOSYL-TRANSFERASE TMTC1"/>
    <property type="match status" value="1"/>
</dbReference>
<dbReference type="EMBL" id="CP013099">
    <property type="protein sequence ID" value="ALP54032.1"/>
    <property type="molecule type" value="Genomic_DNA"/>
</dbReference>
<dbReference type="Pfam" id="PF07719">
    <property type="entry name" value="TPR_2"/>
    <property type="match status" value="2"/>
</dbReference>
<dbReference type="PROSITE" id="PS50005">
    <property type="entry name" value="TPR"/>
    <property type="match status" value="4"/>
</dbReference>
<dbReference type="InterPro" id="IPR011990">
    <property type="entry name" value="TPR-like_helical_dom_sf"/>
</dbReference>
<dbReference type="Gene3D" id="1.25.40.10">
    <property type="entry name" value="Tetratricopeptide repeat domain"/>
    <property type="match status" value="1"/>
</dbReference>
<organism evidence="4 5">
    <name type="scientific">Candidatus Tenderia electrophaga</name>
    <dbReference type="NCBI Taxonomy" id="1748243"/>
    <lineage>
        <taxon>Bacteria</taxon>
        <taxon>Pseudomonadati</taxon>
        <taxon>Pseudomonadota</taxon>
        <taxon>Gammaproteobacteria</taxon>
        <taxon>Candidatus Tenderiales</taxon>
        <taxon>Candidatus Tenderiaceae</taxon>
        <taxon>Candidatus Tenderia</taxon>
    </lineage>
</organism>
<feature type="repeat" description="TPR" evidence="3">
    <location>
        <begin position="42"/>
        <end position="75"/>
    </location>
</feature>
<evidence type="ECO:0000313" key="5">
    <source>
        <dbReference type="Proteomes" id="UP000055136"/>
    </source>
</evidence>
<dbReference type="Proteomes" id="UP000055136">
    <property type="component" value="Chromosome"/>
</dbReference>
<dbReference type="SUPFAM" id="SSF53756">
    <property type="entry name" value="UDP-Glycosyltransferase/glycogen phosphorylase"/>
    <property type="match status" value="1"/>
</dbReference>
<dbReference type="STRING" id="1748243.Tel_13330"/>
<sequence length="558" mass="62732">MAKRDPVLDSKRKKAHALLQQNRIAEARKLFGDICRRQRLDYEAWINYGALSGRLGQYSEAQAAFQRALQLRPDAAAIHFNLAGLAELQQDPAAAEQFYLSYLKLKPAATDGHKRLARLYLTLGRWEDAERYCRQALDMDPVDAAALNCLANVKQEQGAFDAAEMIYREALHHGANEAEIYANLGNLFHAKGDFEAALAWYEKSLSLAPRSAATLASLAYLHFRYAHFDEARACFDRALQIDPDSHAMRWNRALLLLLIGEFKQGWLDYESRFKTLETMRQFGRRYSSRPRWDGRPIPAKTLLVYAEQGMGDTIQFCRYLNLIEDRVGTLVLECPASLADLMRSLSGVDRVITPQDHGDYDYQIPLLSLPGLLDTEFDSIPAEVPYLTVDEARLSKWENLISGSGLRVGLVWAGNPRGINDKRRSLALQQLAPLARVPKVTFYSLQKGDAADQLRDAPAGMNIIDLGPQLNDFSDTAAAICHLDLVISVCTAVAHLSGALGRPAWTLLSHPADWRWFLERKDSPWYPTMRLFRQPEVGEWESVIEEVVAALAEQSAEG</sequence>
<dbReference type="InterPro" id="IPR052943">
    <property type="entry name" value="TMTC_O-mannosyl-trnsfr"/>
</dbReference>
<dbReference type="SUPFAM" id="SSF81901">
    <property type="entry name" value="HCP-like"/>
    <property type="match status" value="1"/>
</dbReference>
<gene>
    <name evidence="4" type="ORF">Tel_13330</name>
</gene>
<evidence type="ECO:0000256" key="1">
    <source>
        <dbReference type="ARBA" id="ARBA00022737"/>
    </source>
</evidence>
<dbReference type="InterPro" id="IPR013105">
    <property type="entry name" value="TPR_2"/>
</dbReference>
<evidence type="ECO:0000256" key="2">
    <source>
        <dbReference type="ARBA" id="ARBA00022803"/>
    </source>
</evidence>
<name>A0A0S2TFT5_9GAMM</name>
<proteinExistence type="predicted"/>
<feature type="repeat" description="TPR" evidence="3">
    <location>
        <begin position="110"/>
        <end position="143"/>
    </location>
</feature>
<dbReference type="SMART" id="SM00028">
    <property type="entry name" value="TPR"/>
    <property type="match status" value="6"/>
</dbReference>
<evidence type="ECO:0000256" key="3">
    <source>
        <dbReference type="PROSITE-ProRule" id="PRU00339"/>
    </source>
</evidence>
<keyword evidence="5" id="KW-1185">Reference proteome</keyword>
<dbReference type="Pfam" id="PF13424">
    <property type="entry name" value="TPR_12"/>
    <property type="match status" value="1"/>
</dbReference>
<accession>A0A0S2TFT5</accession>
<dbReference type="Pfam" id="PF13432">
    <property type="entry name" value="TPR_16"/>
    <property type="match status" value="2"/>
</dbReference>
<keyword evidence="2 3" id="KW-0802">TPR repeat</keyword>
<dbReference type="KEGG" id="tee:Tel_13330"/>
<dbReference type="InterPro" id="IPR019734">
    <property type="entry name" value="TPR_rpt"/>
</dbReference>
<dbReference type="Gene3D" id="3.40.50.2000">
    <property type="entry name" value="Glycogen Phosphorylase B"/>
    <property type="match status" value="1"/>
</dbReference>